<dbReference type="Pfam" id="PF21079">
    <property type="entry name" value="GDH_HM2"/>
    <property type="match status" value="1"/>
</dbReference>
<keyword evidence="8" id="KW-1185">Reference proteome</keyword>
<feature type="domain" description="NAD-glutamate dehydrogenase ACT3" evidence="6">
    <location>
        <begin position="546"/>
        <end position="602"/>
    </location>
</feature>
<dbReference type="NCBIfam" id="TIGR01045">
    <property type="entry name" value="RPE1"/>
    <property type="match status" value="1"/>
</dbReference>
<dbReference type="InterPro" id="IPR049059">
    <property type="entry name" value="NAD_Glu_DH_HM1"/>
</dbReference>
<gene>
    <name evidence="7" type="primary">gdhB</name>
    <name evidence="7" type="ORF">RMONA_00810</name>
</gene>
<sequence>MTPKTTSLNFSRLNCQIPNYKTKILELSKERESSSIYIDFVQKFLNYIPIDYDFENREKLFQNFADEAFKFFKQRVERARKIAITKAVIENDPAINVLILLDNKPHIVDFIICLLKNMNLQTKFLLHPVINCVRNSKGELEKILENSVSDEKSESILHLTILGNFDDKTATFLTEAINGRLEELEQSYSHLPQLLTKLQDLSKNIIDNDKLNFEEAKEFLNWLQNDNLVLLGTLDFEVKSLKLSNEIGAAKIWQEVKDEIDDIIKCSANPLYQNQLIILGKINSASLIHSDNLIDYILVKKFNSSGEYISGSIIFGIYNSNMYYHSISNIPILRQKFNFVIEKAGFALSGYNADKLRILMESLPREALIQIDQGDLYCMCLHMLSSMMSKKLKLFIQYDWSSSFLNIIIFLPRERLTSEIHNMIDCYLAEKFGSKILSNYITEVAGNFSYLFVTLEAQGEHKINFEAEIIQQDLDRISTRWSEDFYFKLSKKFGEYQAGINLKLFDNVFPADYRQKFSPEIALVDIEYLTEASKSQECMFNLVSVNETEFYLKIYSPKVKLALSNILPSIENLGFKAIDEQTFAIKEALGIKESWIYNFILTSIVPVKDNITELKINVEEALDKMALGMLANDSLSKLIVLAGFNWKQVKLVKALTRYLHQTGFSYGKGYVQLTLLKHPEYTKMLVNLFDIKFNPKYSNDRNLSKPAYREELKGDTEALAAAAYKEVREDASAGSTSKLPLEAKLGKMSNNCDVIKDKLNNYLVTVEMSSEDKVLRNMFGIVNAITRTNYYQPHKHIFSFKFDSSKVPDLPKPVPFAEAFVYSRNFEAVHLRGGPVSRGGLRWSDRAEDYRLEVLGLMKAQMTKNSVIVPVGSKGGFYVHFTEEGLTRDEYMEKVVECYKNFLRGLLDITDNIIDGKVVHPKEVIIYDKEDPYLVVAADKGTASFSDYANSVAREYNYWLDDAFASGGSAGYDHKKMAITSKGAWISVTNHFKTLGLDVQKDPITVVGIGDMSGDVFGNGMLRSETIKLVAAFNHKHIFIDPTPDPLSSFNERLRLFNLKGSNWSDYDSKLISKGGKVFERSSKLIKLSPEIKKLLDINDNEMSPEELIKAILKADVDLLWNGGIGTYIKAKTENNLEIGDKANDNLRCNGEEIRAKVIAEGGNVGVSQRGRVEYAKKGGRINADFIDNSAGVDCSDHEVNIKIALSSAVTSGKITLEERNKLLNDMTKQVEELVLLDNYKQTEAITIMQLSPTLTVNILSQFIDILEEEKVLERENEFLPSAEELNRRAISGEVLTRPELCLLLSYSKRSAYHELLNSTFSHDKYFDAYLIDYFPEMMQKKFYNEILSHPLKHEIIKTVTINKIINQLGGPLISIVKREIGAPLCDIIRSYTIICEIFDLDDIWETISKLPTNIDYNVKIDMFTEITKLMRRGISWFIKNLKHPINISETIEEFRVPAQNLRKTVGTLLVGETKIRFEEKLNYYTTSGVEESFAATIATFDNLISVFDIIYVTKQTSGNNKEIAKAYFAISDMFSLDWLRKACDRQLNDSFWRRLGIQSLKDDLYDKQRRLLIKIINKSKTTIDLDLWIDNTNNLVRNFLDFIKEIKSQETIDLNIIILANKKFEIFLQKLE</sequence>
<proteinExistence type="predicted"/>
<dbReference type="InterPro" id="IPR048381">
    <property type="entry name" value="GDH_C"/>
</dbReference>
<dbReference type="Pfam" id="PF21076">
    <property type="entry name" value="GDH_ACT2"/>
    <property type="match status" value="1"/>
</dbReference>
<dbReference type="SUPFAM" id="SSF53223">
    <property type="entry name" value="Aminoacid dehydrogenase-like, N-terminal domain"/>
    <property type="match status" value="1"/>
</dbReference>
<protein>
    <submittedName>
        <fullName evidence="7">NAD-specific glutamate dehydrogenase</fullName>
        <ecNumber evidence="7">1.4.1.2</ecNumber>
    </submittedName>
</protein>
<evidence type="ECO:0000313" key="8">
    <source>
        <dbReference type="Proteomes" id="UP000018149"/>
    </source>
</evidence>
<dbReference type="Pfam" id="PF21078">
    <property type="entry name" value="GDH_HM3"/>
    <property type="match status" value="1"/>
</dbReference>
<dbReference type="SUPFAM" id="SSF51735">
    <property type="entry name" value="NAD(P)-binding Rossmann-fold domains"/>
    <property type="match status" value="1"/>
</dbReference>
<dbReference type="InterPro" id="IPR049062">
    <property type="entry name" value="NAD_Glu_DH_ACT2"/>
</dbReference>
<reference evidence="7 8" key="1">
    <citation type="submission" date="2015-01" db="EMBL/GenBank/DDBJ databases">
        <title>Draft genome sequence of Rickettsia monacensis strain IrR/Munich.</title>
        <authorList>
            <person name="Felsheim R.F."/>
            <person name="Johnson S.L."/>
            <person name="Kurtti T.J."/>
            <person name="Munderloh U.G."/>
        </authorList>
    </citation>
    <scope>NUCLEOTIDE SEQUENCE [LARGE SCALE GENOMIC DNA]</scope>
    <source>
        <strain evidence="7 8">IrR/Munich</strain>
    </source>
</reference>
<dbReference type="GO" id="GO:0006538">
    <property type="term" value="P:L-glutamate catabolic process"/>
    <property type="evidence" value="ECO:0007669"/>
    <property type="project" value="InterPro"/>
</dbReference>
<evidence type="ECO:0000256" key="1">
    <source>
        <dbReference type="ARBA" id="ARBA00023002"/>
    </source>
</evidence>
<dbReference type="Proteomes" id="UP000018149">
    <property type="component" value="Chromosome I"/>
</dbReference>
<dbReference type="InterPro" id="IPR028971">
    <property type="entry name" value="NAD-GDH_cat"/>
</dbReference>
<dbReference type="Pfam" id="PF21073">
    <property type="entry name" value="GDH_HM1"/>
    <property type="match status" value="1"/>
</dbReference>
<dbReference type="Gene3D" id="3.40.50.720">
    <property type="entry name" value="NAD(P)-binding Rossmann-like Domain"/>
    <property type="match status" value="1"/>
</dbReference>
<dbReference type="STRING" id="109232.RMONA_00810"/>
<dbReference type="HOGENOM" id="CLU_003404_1_1_5"/>
<dbReference type="InterPro" id="IPR024727">
    <property type="entry name" value="NAD_Glu_DH_N_ACT1"/>
</dbReference>
<dbReference type="InterPro" id="IPR049058">
    <property type="entry name" value="NAD_Glu_DH_HM2"/>
</dbReference>
<feature type="domain" description="NAD-specific glutamate dehydrogenase C-terminal" evidence="3">
    <location>
        <begin position="1294"/>
        <end position="1624"/>
    </location>
</feature>
<dbReference type="Pfam" id="PF05088">
    <property type="entry name" value="Bac_GDH_CD"/>
    <property type="match status" value="1"/>
</dbReference>
<dbReference type="Pfam" id="PF21077">
    <property type="entry name" value="GDH_ACT3"/>
    <property type="match status" value="1"/>
</dbReference>
<dbReference type="InterPro" id="IPR046346">
    <property type="entry name" value="Aminoacid_DH-like_N_sf"/>
</dbReference>
<dbReference type="InterPro" id="IPR036291">
    <property type="entry name" value="NAD(P)-bd_dom_sf"/>
</dbReference>
<dbReference type="GO" id="GO:0004352">
    <property type="term" value="F:glutamate dehydrogenase (NAD+) activity"/>
    <property type="evidence" value="ECO:0007669"/>
    <property type="project" value="UniProtKB-EC"/>
</dbReference>
<feature type="domain" description="NAD-glutamate dehydrogenase N-terminal ACT1" evidence="4">
    <location>
        <begin position="40"/>
        <end position="168"/>
    </location>
</feature>
<evidence type="ECO:0000259" key="3">
    <source>
        <dbReference type="Pfam" id="PF21074"/>
    </source>
</evidence>
<dbReference type="Pfam" id="PF21074">
    <property type="entry name" value="GDH_C"/>
    <property type="match status" value="1"/>
</dbReference>
<feature type="domain" description="NAD-glutamate dehydrogenase catalytic" evidence="2">
    <location>
        <begin position="759"/>
        <end position="1248"/>
    </location>
</feature>
<name>A0A0B7J2S6_9RICK</name>
<dbReference type="PIRSF" id="PIRSF036761">
    <property type="entry name" value="GDH_Mll4104"/>
    <property type="match status" value="1"/>
</dbReference>
<dbReference type="PANTHER" id="PTHR43403:SF1">
    <property type="entry name" value="NAD-SPECIFIC GLUTAMATE DEHYDROGENASE"/>
    <property type="match status" value="1"/>
</dbReference>
<evidence type="ECO:0000259" key="5">
    <source>
        <dbReference type="Pfam" id="PF21076"/>
    </source>
</evidence>
<dbReference type="EMBL" id="LN794217">
    <property type="protein sequence ID" value="CEO16584.1"/>
    <property type="molecule type" value="Genomic_DNA"/>
</dbReference>
<dbReference type="InterPro" id="IPR049056">
    <property type="entry name" value="NAD_Glu_DH_HM3"/>
</dbReference>
<evidence type="ECO:0000313" key="7">
    <source>
        <dbReference type="EMBL" id="CEO16584.1"/>
    </source>
</evidence>
<evidence type="ECO:0000259" key="6">
    <source>
        <dbReference type="Pfam" id="PF21077"/>
    </source>
</evidence>
<dbReference type="InterPro" id="IPR005728">
    <property type="entry name" value="RPE1"/>
</dbReference>
<accession>A0A0B7J2S6</accession>
<dbReference type="GO" id="GO:0004069">
    <property type="term" value="F:L-aspartate:2-oxoglutarate aminotransferase activity"/>
    <property type="evidence" value="ECO:0007669"/>
    <property type="project" value="InterPro"/>
</dbReference>
<dbReference type="Pfam" id="PF21075">
    <property type="entry name" value="GDH_ACT1"/>
    <property type="match status" value="1"/>
</dbReference>
<evidence type="ECO:0000259" key="4">
    <source>
        <dbReference type="Pfam" id="PF21075"/>
    </source>
</evidence>
<keyword evidence="1 7" id="KW-0560">Oxidoreductase</keyword>
<organism evidence="7 8">
    <name type="scientific">Rickettsia monacensis</name>
    <dbReference type="NCBI Taxonomy" id="109232"/>
    <lineage>
        <taxon>Bacteria</taxon>
        <taxon>Pseudomonadati</taxon>
        <taxon>Pseudomonadota</taxon>
        <taxon>Alphaproteobacteria</taxon>
        <taxon>Rickettsiales</taxon>
        <taxon>Rickettsiaceae</taxon>
        <taxon>Rickettsieae</taxon>
        <taxon>Rickettsia</taxon>
        <taxon>spotted fever group</taxon>
    </lineage>
</organism>
<dbReference type="InterPro" id="IPR049064">
    <property type="entry name" value="NAD_Glu_DH_ACT3"/>
</dbReference>
<dbReference type="InterPro" id="IPR007780">
    <property type="entry name" value="NAD_Glu_DH_bac"/>
</dbReference>
<dbReference type="PANTHER" id="PTHR43403">
    <property type="entry name" value="NAD-SPECIFIC GLUTAMATE DEHYDROGENASE"/>
    <property type="match status" value="1"/>
</dbReference>
<feature type="domain" description="NAD-glutamate dehydrogenase ACT2" evidence="5">
    <location>
        <begin position="393"/>
        <end position="481"/>
    </location>
</feature>
<evidence type="ECO:0000259" key="2">
    <source>
        <dbReference type="Pfam" id="PF05088"/>
    </source>
</evidence>
<dbReference type="EC" id="1.4.1.2" evidence="7"/>
<reference evidence="8" key="2">
    <citation type="submission" date="2015-01" db="EMBL/GenBank/DDBJ databases">
        <authorList>
            <person name="Felsheim R."/>
        </authorList>
    </citation>
    <scope>NUCLEOTIDE SEQUENCE [LARGE SCALE GENOMIC DNA]</scope>
    <source>
        <strain evidence="8">IrR/Munich</strain>
    </source>
</reference>
<dbReference type="KEGG" id="rmc:RMONA_00810"/>